<evidence type="ECO:0000256" key="1">
    <source>
        <dbReference type="ARBA" id="ARBA00001231"/>
    </source>
</evidence>
<dbReference type="PANTHER" id="PTHR30480">
    <property type="entry name" value="BETA-HEXOSAMINIDASE-RELATED"/>
    <property type="match status" value="1"/>
</dbReference>
<name>A0ABW3R208_9PSEU</name>
<evidence type="ECO:0000256" key="2">
    <source>
        <dbReference type="ARBA" id="ARBA00005336"/>
    </source>
</evidence>
<gene>
    <name evidence="9" type="ORF">ACFQ3T_28605</name>
</gene>
<keyword evidence="7" id="KW-0472">Membrane</keyword>
<accession>A0ABW3R208</accession>
<dbReference type="PANTHER" id="PTHR30480:SF13">
    <property type="entry name" value="BETA-HEXOSAMINIDASE"/>
    <property type="match status" value="1"/>
</dbReference>
<feature type="transmembrane region" description="Helical" evidence="7">
    <location>
        <begin position="30"/>
        <end position="51"/>
    </location>
</feature>
<keyword evidence="7" id="KW-0812">Transmembrane</keyword>
<proteinExistence type="inferred from homology"/>
<protein>
    <recommendedName>
        <fullName evidence="3">beta-N-acetylhexosaminidase</fullName>
        <ecNumber evidence="3">3.2.1.52</ecNumber>
    </recommendedName>
</protein>
<keyword evidence="4 9" id="KW-0378">Hydrolase</keyword>
<reference evidence="10" key="1">
    <citation type="journal article" date="2019" name="Int. J. Syst. Evol. Microbiol.">
        <title>The Global Catalogue of Microorganisms (GCM) 10K type strain sequencing project: providing services to taxonomists for standard genome sequencing and annotation.</title>
        <authorList>
            <consortium name="The Broad Institute Genomics Platform"/>
            <consortium name="The Broad Institute Genome Sequencing Center for Infectious Disease"/>
            <person name="Wu L."/>
            <person name="Ma J."/>
        </authorList>
    </citation>
    <scope>NUCLEOTIDE SEQUENCE [LARGE SCALE GENOMIC DNA]</scope>
    <source>
        <strain evidence="10">CCUG 60214</strain>
    </source>
</reference>
<evidence type="ECO:0000259" key="8">
    <source>
        <dbReference type="Pfam" id="PF00933"/>
    </source>
</evidence>
<evidence type="ECO:0000256" key="3">
    <source>
        <dbReference type="ARBA" id="ARBA00012663"/>
    </source>
</evidence>
<evidence type="ECO:0000313" key="9">
    <source>
        <dbReference type="EMBL" id="MFD1151108.1"/>
    </source>
</evidence>
<keyword evidence="5" id="KW-0326">Glycosidase</keyword>
<organism evidence="9 10">
    <name type="scientific">Saccharothrix hoggarensis</name>
    <dbReference type="NCBI Taxonomy" id="913853"/>
    <lineage>
        <taxon>Bacteria</taxon>
        <taxon>Bacillati</taxon>
        <taxon>Actinomycetota</taxon>
        <taxon>Actinomycetes</taxon>
        <taxon>Pseudonocardiales</taxon>
        <taxon>Pseudonocardiaceae</taxon>
        <taxon>Saccharothrix</taxon>
    </lineage>
</organism>
<evidence type="ECO:0000256" key="6">
    <source>
        <dbReference type="SAM" id="MobiDB-lite"/>
    </source>
</evidence>
<evidence type="ECO:0000313" key="10">
    <source>
        <dbReference type="Proteomes" id="UP001597168"/>
    </source>
</evidence>
<dbReference type="InterPro" id="IPR017853">
    <property type="entry name" value="GH"/>
</dbReference>
<evidence type="ECO:0000256" key="7">
    <source>
        <dbReference type="SAM" id="Phobius"/>
    </source>
</evidence>
<comment type="similarity">
    <text evidence="2">Belongs to the glycosyl hydrolase 3 family.</text>
</comment>
<dbReference type="EC" id="3.2.1.52" evidence="3"/>
<dbReference type="InterPro" id="IPR050226">
    <property type="entry name" value="NagZ_Beta-hexosaminidase"/>
</dbReference>
<dbReference type="EMBL" id="JBHTLK010000210">
    <property type="protein sequence ID" value="MFD1151108.1"/>
    <property type="molecule type" value="Genomic_DNA"/>
</dbReference>
<comment type="catalytic activity">
    <reaction evidence="1">
        <text>Hydrolysis of terminal non-reducing N-acetyl-D-hexosamine residues in N-acetyl-beta-D-hexosaminides.</text>
        <dbReference type="EC" id="3.2.1.52"/>
    </reaction>
</comment>
<dbReference type="GO" id="GO:0016787">
    <property type="term" value="F:hydrolase activity"/>
    <property type="evidence" value="ECO:0007669"/>
    <property type="project" value="UniProtKB-KW"/>
</dbReference>
<dbReference type="SUPFAM" id="SSF51445">
    <property type="entry name" value="(Trans)glycosidases"/>
    <property type="match status" value="1"/>
</dbReference>
<feature type="compositionally biased region" description="Basic and acidic residues" evidence="6">
    <location>
        <begin position="1"/>
        <end position="22"/>
    </location>
</feature>
<dbReference type="Pfam" id="PF00933">
    <property type="entry name" value="Glyco_hydro_3"/>
    <property type="match status" value="1"/>
</dbReference>
<evidence type="ECO:0000256" key="4">
    <source>
        <dbReference type="ARBA" id="ARBA00022801"/>
    </source>
</evidence>
<dbReference type="InterPro" id="IPR001764">
    <property type="entry name" value="Glyco_hydro_3_N"/>
</dbReference>
<dbReference type="Gene3D" id="3.20.20.300">
    <property type="entry name" value="Glycoside hydrolase, family 3, N-terminal domain"/>
    <property type="match status" value="1"/>
</dbReference>
<feature type="region of interest" description="Disordered" evidence="6">
    <location>
        <begin position="1"/>
        <end position="27"/>
    </location>
</feature>
<feature type="region of interest" description="Disordered" evidence="6">
    <location>
        <begin position="54"/>
        <end position="96"/>
    </location>
</feature>
<comment type="caution">
    <text evidence="9">The sequence shown here is derived from an EMBL/GenBank/DDBJ whole genome shotgun (WGS) entry which is preliminary data.</text>
</comment>
<evidence type="ECO:0000256" key="5">
    <source>
        <dbReference type="ARBA" id="ARBA00023295"/>
    </source>
</evidence>
<dbReference type="InterPro" id="IPR036962">
    <property type="entry name" value="Glyco_hydro_3_N_sf"/>
</dbReference>
<dbReference type="Proteomes" id="UP001597168">
    <property type="component" value="Unassembled WGS sequence"/>
</dbReference>
<keyword evidence="7" id="KW-1133">Transmembrane helix</keyword>
<feature type="domain" description="Glycoside hydrolase family 3 N-terminal" evidence="8">
    <location>
        <begin position="108"/>
        <end position="420"/>
    </location>
</feature>
<keyword evidence="10" id="KW-1185">Reference proteome</keyword>
<sequence length="425" mass="43450">MPWTREVRRGDRDDEPAGDRTVRRSGRRGAGTSTLLLFVAVGALLAGTTVATTTTFGDRTSSPAALSTTSAPSQPAPAEAEGPAASTSAVTTTPSVDPCTAKIASLPLRARLAQLLVVGVDPSGPADALAAVQGEQVGGIFIGGDHTGLLSAGALAPVHAAAALPLTVAVDDEGGRVQRLDAIAGPMPSARSMAADLSPAEVRAVARQRGQAMRERGVTTDLAPVVDTSAQPDRTVIGDRSFSPDPDTALGYALAFAEGLHDAGVTPVLKHFPGHGNTTGDSHLGAVRSPPLDALRGADLVPYRHITRFGEVVVMLGHVDVPGLTGGRPATLSPEAYTLLRGEFGFTGPAMTDDLGAMRAVTDLMGLPDAVTQALVAGADIALWSSGGRLPEVLDHLERAVAAGTLTPARVDEALRRVLAAKQVC</sequence>